<feature type="transmembrane region" description="Helical" evidence="1">
    <location>
        <begin position="6"/>
        <end position="25"/>
    </location>
</feature>
<keyword evidence="1" id="KW-0812">Transmembrane</keyword>
<evidence type="ECO:0000256" key="1">
    <source>
        <dbReference type="SAM" id="Phobius"/>
    </source>
</evidence>
<organism evidence="2 3">
    <name type="scientific">Strongyloides venezuelensis</name>
    <name type="common">Threadworm</name>
    <dbReference type="NCBI Taxonomy" id="75913"/>
    <lineage>
        <taxon>Eukaryota</taxon>
        <taxon>Metazoa</taxon>
        <taxon>Ecdysozoa</taxon>
        <taxon>Nematoda</taxon>
        <taxon>Chromadorea</taxon>
        <taxon>Rhabditida</taxon>
        <taxon>Tylenchina</taxon>
        <taxon>Panagrolaimomorpha</taxon>
        <taxon>Strongyloidoidea</taxon>
        <taxon>Strongyloididae</taxon>
        <taxon>Strongyloides</taxon>
    </lineage>
</organism>
<sequence>MDIRNYFKVYLPYVLWFTIIFNITVNAEEITPKIKLVRRLRNLLTDFLTEEQCIYFIDTYLEMYNNGATMEDIKNDVMTNAMDQLEDDQLLKALSAYKKASKSLGMDKLMGIGTTCINVLINNVTPFMKQVMERVQILKEQHKGKNSINNNMFLMANQFFTKNRVRTIFKRIKNKIGKEDFDLASPFLSDFMKFNLISDLM</sequence>
<evidence type="ECO:0000313" key="2">
    <source>
        <dbReference type="Proteomes" id="UP000035680"/>
    </source>
</evidence>
<reference evidence="3" key="2">
    <citation type="submission" date="2015-08" db="UniProtKB">
        <authorList>
            <consortium name="WormBaseParasite"/>
        </authorList>
    </citation>
    <scope>IDENTIFICATION</scope>
</reference>
<dbReference type="WBParaSite" id="SVE_0656500.1">
    <property type="protein sequence ID" value="SVE_0656500.1"/>
    <property type="gene ID" value="SVE_0656500"/>
</dbReference>
<dbReference type="Proteomes" id="UP000035680">
    <property type="component" value="Unassembled WGS sequence"/>
</dbReference>
<keyword evidence="1" id="KW-1133">Transmembrane helix</keyword>
<dbReference type="AlphaFoldDB" id="A0A0K0FCK0"/>
<keyword evidence="1" id="KW-0472">Membrane</keyword>
<keyword evidence="2" id="KW-1185">Reference proteome</keyword>
<reference evidence="2" key="1">
    <citation type="submission" date="2014-07" db="EMBL/GenBank/DDBJ databases">
        <authorList>
            <person name="Martin A.A"/>
            <person name="De Silva N."/>
        </authorList>
    </citation>
    <scope>NUCLEOTIDE SEQUENCE</scope>
</reference>
<evidence type="ECO:0000313" key="3">
    <source>
        <dbReference type="WBParaSite" id="SVE_0656500.1"/>
    </source>
</evidence>
<protein>
    <submittedName>
        <fullName evidence="3">Protein G12</fullName>
    </submittedName>
</protein>
<accession>A0A0K0FCK0</accession>
<proteinExistence type="predicted"/>
<name>A0A0K0FCK0_STRVS</name>